<dbReference type="InterPro" id="IPR001949">
    <property type="entry name" value="NADH-UbQ_OxRdtase_51kDa_CS"/>
</dbReference>
<organism evidence="7 8">
    <name type="scientific">Chloroflexus islandicus</name>
    <dbReference type="NCBI Taxonomy" id="1707952"/>
    <lineage>
        <taxon>Bacteria</taxon>
        <taxon>Bacillati</taxon>
        <taxon>Chloroflexota</taxon>
        <taxon>Chloroflexia</taxon>
        <taxon>Chloroflexales</taxon>
        <taxon>Chloroflexineae</taxon>
        <taxon>Chloroflexaceae</taxon>
        <taxon>Chloroflexus</taxon>
    </lineage>
</organism>
<dbReference type="CDD" id="cd02980">
    <property type="entry name" value="TRX_Fd_family"/>
    <property type="match status" value="1"/>
</dbReference>
<dbReference type="GO" id="GO:0051539">
    <property type="term" value="F:4 iron, 4 sulfur cluster binding"/>
    <property type="evidence" value="ECO:0007669"/>
    <property type="project" value="UniProtKB-KW"/>
</dbReference>
<evidence type="ECO:0000256" key="1">
    <source>
        <dbReference type="ARBA" id="ARBA00007523"/>
    </source>
</evidence>
<dbReference type="Gene3D" id="6.10.250.1450">
    <property type="match status" value="1"/>
</dbReference>
<sequence>MDLHELEAIAERELAQRPRLRILYCSATGCQASGALEVKRRLEGLLAETGRQVEIDVGAVGCLGLCGRGPIVRIEPSGATFEHVKPDDAGEIVAALDGHACHVARCDQDHPFFTRQLLIVRRHCGLINPDRIEDYIAVGGYRSLYHVIHEMTPAEVIQAITRSGLRGRGGAGYPTGLKWATVAKSPGERKFVICNADEGDPGAFMDRSILESDPHLVLEGMAIAAYAVGAEQGFIYVRGEYPLAIERLQKAIAQARRHGLLGAQIFESGFNFRVDIRVGAGAFVCGEETALIASIEGRRGQPRPRPPYPAESGLWGMPTLINNVETFANVTAIIENGPEWYSSIGTEKSKGTKIFALTGKIRNTGLIEVPMGITLREIVEEMGGGTPDGTPVKAVQTGGPSGGCIPASLFHTPVDYESLAAVGSIMGSGGMVVMDEHTNMVDVARFYMEFCKDESCGKCIPCRVGTVQLLNMLTKLRNRQAHASDLVKIEELCELMRETSLCGLGQSAPNPVLSTLHYFRHEYEELIGAEGDHGS</sequence>
<dbReference type="InterPro" id="IPR019575">
    <property type="entry name" value="Nuop51_4Fe4S-bd"/>
</dbReference>
<dbReference type="STRING" id="1707952.A6A03_19130"/>
<dbReference type="PANTHER" id="PTHR43578:SF3">
    <property type="entry name" value="NADH-QUINONE OXIDOREDUCTASE SUBUNIT F"/>
    <property type="match status" value="1"/>
</dbReference>
<accession>A0A178M1Y8</accession>
<dbReference type="SUPFAM" id="SSF52833">
    <property type="entry name" value="Thioredoxin-like"/>
    <property type="match status" value="1"/>
</dbReference>
<dbReference type="Gene3D" id="1.20.1440.230">
    <property type="entry name" value="NADH-ubiquinone oxidoreductase 51kDa subunit, iron-sulphur binding domain"/>
    <property type="match status" value="1"/>
</dbReference>
<evidence type="ECO:0000256" key="3">
    <source>
        <dbReference type="ARBA" id="ARBA00022723"/>
    </source>
</evidence>
<dbReference type="InterPro" id="IPR037225">
    <property type="entry name" value="Nuo51_FMN-bd_sf"/>
</dbReference>
<evidence type="ECO:0000313" key="7">
    <source>
        <dbReference type="EMBL" id="OAN41153.1"/>
    </source>
</evidence>
<dbReference type="InterPro" id="IPR019554">
    <property type="entry name" value="Soluble_ligand-bd"/>
</dbReference>
<dbReference type="PANTHER" id="PTHR43578">
    <property type="entry name" value="NADH-QUINONE OXIDOREDUCTASE SUBUNIT F"/>
    <property type="match status" value="1"/>
</dbReference>
<evidence type="ECO:0000256" key="4">
    <source>
        <dbReference type="ARBA" id="ARBA00023004"/>
    </source>
</evidence>
<keyword evidence="3" id="KW-0479">Metal-binding</keyword>
<reference evidence="7 8" key="1">
    <citation type="submission" date="2016-04" db="EMBL/GenBank/DDBJ databases">
        <title>Chloroflexus islandicus sp. nov., a thermophilic filamentous anoxygenic phototrophic bacterium from geyser Strokkur (Iceland).</title>
        <authorList>
            <person name="Gaisin V.A."/>
            <person name="Kalashnikov A.M."/>
            <person name="Sukhacheva M.V."/>
            <person name="Grouzdev D.S."/>
            <person name="Ivanov T.M."/>
            <person name="Kuznetsov B."/>
            <person name="Gorlenko V.M."/>
        </authorList>
    </citation>
    <scope>NUCLEOTIDE SEQUENCE [LARGE SCALE GENOMIC DNA]</scope>
    <source>
        <strain evidence="8">isl-2</strain>
    </source>
</reference>
<dbReference type="RefSeq" id="WP_066790681.1">
    <property type="nucleotide sequence ID" value="NZ_LWQS01000089.1"/>
</dbReference>
<dbReference type="InterPro" id="IPR036249">
    <property type="entry name" value="Thioredoxin-like_sf"/>
</dbReference>
<dbReference type="FunFam" id="1.20.1440.230:FF:000001">
    <property type="entry name" value="Mitochondrial NADH dehydrogenase flavoprotein 1"/>
    <property type="match status" value="1"/>
</dbReference>
<evidence type="ECO:0000256" key="5">
    <source>
        <dbReference type="ARBA" id="ARBA00023014"/>
    </source>
</evidence>
<dbReference type="FunFam" id="3.40.50.11540:FF:000001">
    <property type="entry name" value="NADH dehydrogenase [ubiquinone] flavoprotein 1, mitochondrial"/>
    <property type="match status" value="1"/>
</dbReference>
<keyword evidence="8" id="KW-1185">Reference proteome</keyword>
<dbReference type="Proteomes" id="UP000078287">
    <property type="component" value="Unassembled WGS sequence"/>
</dbReference>
<dbReference type="SUPFAM" id="SSF142984">
    <property type="entry name" value="Nqo1 middle domain-like"/>
    <property type="match status" value="1"/>
</dbReference>
<dbReference type="GO" id="GO:0010181">
    <property type="term" value="F:FMN binding"/>
    <property type="evidence" value="ECO:0007669"/>
    <property type="project" value="InterPro"/>
</dbReference>
<dbReference type="GO" id="GO:0008137">
    <property type="term" value="F:NADH dehydrogenase (ubiquinone) activity"/>
    <property type="evidence" value="ECO:0007669"/>
    <property type="project" value="InterPro"/>
</dbReference>
<comment type="caution">
    <text evidence="7">The sequence shown here is derived from an EMBL/GenBank/DDBJ whole genome shotgun (WGS) entry which is preliminary data.</text>
</comment>
<dbReference type="GO" id="GO:0046872">
    <property type="term" value="F:metal ion binding"/>
    <property type="evidence" value="ECO:0007669"/>
    <property type="project" value="UniProtKB-KW"/>
</dbReference>
<comment type="similarity">
    <text evidence="1">Belongs to the complex I 51 kDa subunit family.</text>
</comment>
<dbReference type="SUPFAM" id="SSF142019">
    <property type="entry name" value="Nqo1 FMN-binding domain-like"/>
    <property type="match status" value="1"/>
</dbReference>
<evidence type="ECO:0000256" key="2">
    <source>
        <dbReference type="ARBA" id="ARBA00022485"/>
    </source>
</evidence>
<dbReference type="InterPro" id="IPR037207">
    <property type="entry name" value="Nuop51_4Fe4S-bd_sf"/>
</dbReference>
<dbReference type="Pfam" id="PF01512">
    <property type="entry name" value="Complex1_51K"/>
    <property type="match status" value="1"/>
</dbReference>
<dbReference type="AlphaFoldDB" id="A0A178M1Y8"/>
<keyword evidence="4" id="KW-0408">Iron</keyword>
<evidence type="ECO:0000259" key="6">
    <source>
        <dbReference type="SMART" id="SM00928"/>
    </source>
</evidence>
<dbReference type="PROSITE" id="PS00645">
    <property type="entry name" value="COMPLEX1_51K_2"/>
    <property type="match status" value="1"/>
</dbReference>
<proteinExistence type="inferred from homology"/>
<name>A0A178M1Y8_9CHLR</name>
<keyword evidence="2" id="KW-0004">4Fe-4S</keyword>
<dbReference type="InterPro" id="IPR011538">
    <property type="entry name" value="Nuo51_FMN-bd"/>
</dbReference>
<dbReference type="Gene3D" id="3.40.50.11540">
    <property type="entry name" value="NADH-ubiquinone oxidoreductase 51kDa subunit"/>
    <property type="match status" value="1"/>
</dbReference>
<gene>
    <name evidence="7" type="ORF">A6A03_19130</name>
</gene>
<dbReference type="Gene3D" id="3.10.20.600">
    <property type="match status" value="1"/>
</dbReference>
<dbReference type="SMART" id="SM00928">
    <property type="entry name" value="NADH_4Fe-4S"/>
    <property type="match status" value="1"/>
</dbReference>
<evidence type="ECO:0000313" key="8">
    <source>
        <dbReference type="Proteomes" id="UP000078287"/>
    </source>
</evidence>
<dbReference type="SUPFAM" id="SSF140490">
    <property type="entry name" value="Nqo1C-terminal domain-like"/>
    <property type="match status" value="1"/>
</dbReference>
<dbReference type="Pfam" id="PF01257">
    <property type="entry name" value="2Fe-2S_thioredx"/>
    <property type="match status" value="1"/>
</dbReference>
<dbReference type="EMBL" id="LWQS01000089">
    <property type="protein sequence ID" value="OAN41153.1"/>
    <property type="molecule type" value="Genomic_DNA"/>
</dbReference>
<dbReference type="Pfam" id="PF10531">
    <property type="entry name" value="SLBB"/>
    <property type="match status" value="1"/>
</dbReference>
<dbReference type="Pfam" id="PF10589">
    <property type="entry name" value="NADH_4Fe-4S"/>
    <property type="match status" value="1"/>
</dbReference>
<dbReference type="Gene3D" id="3.40.30.10">
    <property type="entry name" value="Glutaredoxin"/>
    <property type="match status" value="1"/>
</dbReference>
<keyword evidence="5" id="KW-0411">Iron-sulfur</keyword>
<protein>
    <submittedName>
        <fullName evidence="7">NADH dehydrogenase</fullName>
    </submittedName>
</protein>
<dbReference type="OrthoDB" id="9761899at2"/>
<feature type="domain" description="NADH-ubiquinone oxidoreductase 51kDa subunit iron-sulphur binding" evidence="6">
    <location>
        <begin position="441"/>
        <end position="486"/>
    </location>
</feature>